<evidence type="ECO:0000256" key="3">
    <source>
        <dbReference type="ARBA" id="ARBA00022801"/>
    </source>
</evidence>
<dbReference type="EMBL" id="OZ020106">
    <property type="protein sequence ID" value="CAK9257737.1"/>
    <property type="molecule type" value="Genomic_DNA"/>
</dbReference>
<sequence>MLQWWNFFVVSIPLLTTRALKRTRGPPPCKCPKALFSFGASAADTGNQEAAFPFTYAPQTTLPYGETFFHHPANRYSNGRLIIDFYAQALKFPFLSPYLQSVGSDFRHGANFASAGATAESITALNPFYLQIQIQQFRYFKQRVLGEWNISRQGAVNKLLTRPSYFTNGLCMIQIGVDDFIVQVLQSSQSLEQIQANLTRDVPAALLAGVESLIEQGANTIMVHNIPPLGCYPLFIETLKHFNKTGPIDSDGCITDVNVVIQATNAQFVADLEIIRTKIPTNTSIIVADLYSIVNTIIRNGSQFGFTETTRACCGIGEGPTNVDPLILCGTSGLVNGKLITANNVCAHPNEYVSWDGIHLTEAVNRIIVKKFLAVGQCPKALFAFGASASDTGTVEAALPFTYTDQTTLPDGKTFFHYPANRYSDGRLIIDFYAQDLKFPLLSPYLQSVGSDFRHGFNFAAYDATAENITLIVPNPNPTISILQRENY</sequence>
<evidence type="ECO:0000313" key="6">
    <source>
        <dbReference type="Proteomes" id="UP001497444"/>
    </source>
</evidence>
<dbReference type="InterPro" id="IPR035669">
    <property type="entry name" value="SGNH_plant_lipase-like"/>
</dbReference>
<gene>
    <name evidence="5" type="ORF">CSSPJE1EN1_LOCUS3215</name>
</gene>
<dbReference type="Proteomes" id="UP001497444">
    <property type="component" value="Chromosome 11"/>
</dbReference>
<keyword evidence="6" id="KW-1185">Reference proteome</keyword>
<dbReference type="PANTHER" id="PTHR22835:SF659">
    <property type="entry name" value="GDSL LIPASE_ACYLHYDROLASE, PUTATIVE (AFU_ORTHOLOGUE AFUA_2G00510)-RELATED"/>
    <property type="match status" value="1"/>
</dbReference>
<evidence type="ECO:0000313" key="5">
    <source>
        <dbReference type="EMBL" id="CAK9257737.1"/>
    </source>
</evidence>
<evidence type="ECO:0000256" key="4">
    <source>
        <dbReference type="SAM" id="SignalP"/>
    </source>
</evidence>
<protein>
    <submittedName>
        <fullName evidence="5">Uncharacterized protein</fullName>
    </submittedName>
</protein>
<keyword evidence="3" id="KW-0378">Hydrolase</keyword>
<dbReference type="InterPro" id="IPR036514">
    <property type="entry name" value="SGNH_hydro_sf"/>
</dbReference>
<reference evidence="5" key="1">
    <citation type="submission" date="2024-02" db="EMBL/GenBank/DDBJ databases">
        <authorList>
            <consortium name="ELIXIR-Norway"/>
            <consortium name="Elixir Norway"/>
        </authorList>
    </citation>
    <scope>NUCLEOTIDE SEQUENCE</scope>
</reference>
<feature type="signal peptide" evidence="4">
    <location>
        <begin position="1"/>
        <end position="19"/>
    </location>
</feature>
<proteinExistence type="inferred from homology"/>
<feature type="chain" id="PRO_5046733320" evidence="4">
    <location>
        <begin position="20"/>
        <end position="488"/>
    </location>
</feature>
<organism evidence="5 6">
    <name type="scientific">Sphagnum jensenii</name>
    <dbReference type="NCBI Taxonomy" id="128206"/>
    <lineage>
        <taxon>Eukaryota</taxon>
        <taxon>Viridiplantae</taxon>
        <taxon>Streptophyta</taxon>
        <taxon>Embryophyta</taxon>
        <taxon>Bryophyta</taxon>
        <taxon>Sphagnophytina</taxon>
        <taxon>Sphagnopsida</taxon>
        <taxon>Sphagnales</taxon>
        <taxon>Sphagnaceae</taxon>
        <taxon>Sphagnum</taxon>
    </lineage>
</organism>
<accession>A0ABP0VTC7</accession>
<dbReference type="PANTHER" id="PTHR22835">
    <property type="entry name" value="ZINC FINGER FYVE DOMAIN CONTAINING PROTEIN"/>
    <property type="match status" value="1"/>
</dbReference>
<evidence type="ECO:0000256" key="2">
    <source>
        <dbReference type="ARBA" id="ARBA00022729"/>
    </source>
</evidence>
<dbReference type="Pfam" id="PF00657">
    <property type="entry name" value="Lipase_GDSL"/>
    <property type="match status" value="2"/>
</dbReference>
<evidence type="ECO:0000256" key="1">
    <source>
        <dbReference type="ARBA" id="ARBA00008668"/>
    </source>
</evidence>
<keyword evidence="2 4" id="KW-0732">Signal</keyword>
<comment type="similarity">
    <text evidence="1">Belongs to the 'GDSL' lipolytic enzyme family.</text>
</comment>
<name>A0ABP0VTC7_9BRYO</name>
<dbReference type="CDD" id="cd01837">
    <property type="entry name" value="SGNH_plant_lipase_like"/>
    <property type="match status" value="1"/>
</dbReference>
<dbReference type="Gene3D" id="3.40.50.1110">
    <property type="entry name" value="SGNH hydrolase"/>
    <property type="match status" value="2"/>
</dbReference>
<dbReference type="InterPro" id="IPR001087">
    <property type="entry name" value="GDSL"/>
</dbReference>